<organism evidence="2 3">
    <name type="scientific">Atopobium minutum 10063974</name>
    <dbReference type="NCBI Taxonomy" id="997872"/>
    <lineage>
        <taxon>Bacteria</taxon>
        <taxon>Bacillati</taxon>
        <taxon>Actinomycetota</taxon>
        <taxon>Coriobacteriia</taxon>
        <taxon>Coriobacteriales</taxon>
        <taxon>Atopobiaceae</taxon>
        <taxon>Atopobium</taxon>
    </lineage>
</organism>
<dbReference type="PATRIC" id="fig|997872.3.peg.1525"/>
<evidence type="ECO:0000313" key="2">
    <source>
        <dbReference type="EMBL" id="EMZ40574.1"/>
    </source>
</evidence>
<dbReference type="GO" id="GO:0051782">
    <property type="term" value="P:negative regulation of cell division"/>
    <property type="evidence" value="ECO:0007669"/>
    <property type="project" value="TreeGrafter"/>
</dbReference>
<dbReference type="GO" id="GO:0005524">
    <property type="term" value="F:ATP binding"/>
    <property type="evidence" value="ECO:0007669"/>
    <property type="project" value="TreeGrafter"/>
</dbReference>
<keyword evidence="3" id="KW-1185">Reference proteome</keyword>
<name>N2BUM2_9ACTN</name>
<evidence type="ECO:0000313" key="3">
    <source>
        <dbReference type="Proteomes" id="UP000012651"/>
    </source>
</evidence>
<dbReference type="Proteomes" id="UP000012651">
    <property type="component" value="Unassembled WGS sequence"/>
</dbReference>
<proteinExistence type="predicted"/>
<dbReference type="InterPro" id="IPR027417">
    <property type="entry name" value="P-loop_NTPase"/>
</dbReference>
<protein>
    <recommendedName>
        <fullName evidence="4">AAA domain-containing protein</fullName>
    </recommendedName>
</protein>
<dbReference type="PANTHER" id="PTHR43384">
    <property type="entry name" value="SEPTUM SITE-DETERMINING PROTEIN MIND HOMOLOG, CHLOROPLASTIC-RELATED"/>
    <property type="match status" value="1"/>
</dbReference>
<dbReference type="GO" id="GO:0009898">
    <property type="term" value="C:cytoplasmic side of plasma membrane"/>
    <property type="evidence" value="ECO:0007669"/>
    <property type="project" value="TreeGrafter"/>
</dbReference>
<dbReference type="OrthoDB" id="144620at2"/>
<evidence type="ECO:0008006" key="4">
    <source>
        <dbReference type="Google" id="ProtNLM"/>
    </source>
</evidence>
<dbReference type="SUPFAM" id="SSF52540">
    <property type="entry name" value="P-loop containing nucleoside triphosphate hydrolases"/>
    <property type="match status" value="1"/>
</dbReference>
<reference evidence="2 3" key="1">
    <citation type="submission" date="2013-03" db="EMBL/GenBank/DDBJ databases">
        <title>The Genome Sequence of Atopobium minutum 10063974.</title>
        <authorList>
            <consortium name="The Broad Institute Genome Sequencing Platform"/>
            <person name="Earl A."/>
            <person name="Ward D."/>
            <person name="Feldgarden M."/>
            <person name="Gevers D."/>
            <person name="Lambert T."/>
            <person name="Marvaud J.-C."/>
            <person name="Courvalin P."/>
            <person name="Walker B."/>
            <person name="Young S.K."/>
            <person name="Zeng Q."/>
            <person name="Gargeya S."/>
            <person name="Fitzgerald M."/>
            <person name="Haas B."/>
            <person name="Abouelleil A."/>
            <person name="Alvarado L."/>
            <person name="Arachchi H.M."/>
            <person name="Berlin A.M."/>
            <person name="Chapman S.B."/>
            <person name="Dewar J."/>
            <person name="Goldberg J."/>
            <person name="Griggs A."/>
            <person name="Gujja S."/>
            <person name="Hansen M."/>
            <person name="Howarth C."/>
            <person name="Imamovic A."/>
            <person name="Larimer J."/>
            <person name="McCowan C."/>
            <person name="Murphy C."/>
            <person name="Neiman D."/>
            <person name="Pearson M."/>
            <person name="Priest M."/>
            <person name="Roberts A."/>
            <person name="Saif S."/>
            <person name="Shea T."/>
            <person name="Sisk P."/>
            <person name="Sykes S."/>
            <person name="Wortman J."/>
            <person name="Nusbaum C."/>
            <person name="Birren B."/>
        </authorList>
    </citation>
    <scope>NUCLEOTIDE SEQUENCE [LARGE SCALE GENOMIC DNA]</scope>
    <source>
        <strain evidence="2 3">10063974</strain>
    </source>
</reference>
<accession>N2BUM2</accession>
<dbReference type="HOGENOM" id="CLU_1358143_0_0_11"/>
<dbReference type="PANTHER" id="PTHR43384:SF13">
    <property type="entry name" value="SLR0110 PROTEIN"/>
    <property type="match status" value="1"/>
</dbReference>
<dbReference type="RefSeq" id="WP_002564262.1">
    <property type="nucleotide sequence ID" value="NZ_KB822534.1"/>
</dbReference>
<feature type="region of interest" description="Disordered" evidence="1">
    <location>
        <begin position="161"/>
        <end position="182"/>
    </location>
</feature>
<gene>
    <name evidence="2" type="ORF">HMPREF1091_01517</name>
</gene>
<dbReference type="GO" id="GO:0016887">
    <property type="term" value="F:ATP hydrolysis activity"/>
    <property type="evidence" value="ECO:0007669"/>
    <property type="project" value="TreeGrafter"/>
</dbReference>
<comment type="caution">
    <text evidence="2">The sequence shown here is derived from an EMBL/GenBank/DDBJ whole genome shotgun (WGS) entry which is preliminary data.</text>
</comment>
<sequence>MFLCGPRGPEIAEKISPAQVSRVLMALRGYYDYVLVDTGTTIDDTFIAISEAVGDIFVCVRPDIAVLKHTKTLLSLMHSLGMASKTSLIISFVSPDTRITTNDVVCVLKTNLAFEIPYDWANCCSASNNGVPIALSAPKNPVSRSVVDHAVRITGHVAESVAGRHSKGRKNSGGPVPLTVAETSQNRGKRRGFFGLKKGFK</sequence>
<dbReference type="GO" id="GO:0005829">
    <property type="term" value="C:cytosol"/>
    <property type="evidence" value="ECO:0007669"/>
    <property type="project" value="TreeGrafter"/>
</dbReference>
<dbReference type="InterPro" id="IPR050625">
    <property type="entry name" value="ParA/MinD_ATPase"/>
</dbReference>
<dbReference type="AlphaFoldDB" id="N2BUM2"/>
<dbReference type="EMBL" id="AGXC01000003">
    <property type="protein sequence ID" value="EMZ40574.1"/>
    <property type="molecule type" value="Genomic_DNA"/>
</dbReference>
<evidence type="ECO:0000256" key="1">
    <source>
        <dbReference type="SAM" id="MobiDB-lite"/>
    </source>
</evidence>
<dbReference type="Gene3D" id="3.40.50.300">
    <property type="entry name" value="P-loop containing nucleotide triphosphate hydrolases"/>
    <property type="match status" value="1"/>
</dbReference>